<feature type="non-terminal residue" evidence="11">
    <location>
        <position position="1"/>
    </location>
</feature>
<keyword evidence="6 10" id="KW-1133">Transmembrane helix</keyword>
<accession>A0A564Z309</accession>
<feature type="repeat" description="Solcar" evidence="8">
    <location>
        <begin position="90"/>
        <end position="172"/>
    </location>
</feature>
<comment type="similarity">
    <text evidence="2 9">Belongs to the mitochondrial carrier (TC 2.A.29) family.</text>
</comment>
<evidence type="ECO:0000256" key="3">
    <source>
        <dbReference type="ARBA" id="ARBA00022448"/>
    </source>
</evidence>
<feature type="repeat" description="Solcar" evidence="8">
    <location>
        <begin position="207"/>
        <end position="291"/>
    </location>
</feature>
<dbReference type="GO" id="GO:0016020">
    <property type="term" value="C:membrane"/>
    <property type="evidence" value="ECO:0007669"/>
    <property type="project" value="UniProtKB-SubCell"/>
</dbReference>
<evidence type="ECO:0000313" key="11">
    <source>
        <dbReference type="EMBL" id="VUZ53816.1"/>
    </source>
</evidence>
<dbReference type="InterPro" id="IPR023395">
    <property type="entry name" value="MCP_dom_sf"/>
</dbReference>
<dbReference type="AlphaFoldDB" id="A0A564Z309"/>
<dbReference type="Gene3D" id="1.50.40.10">
    <property type="entry name" value="Mitochondrial carrier domain"/>
    <property type="match status" value="1"/>
</dbReference>
<keyword evidence="5" id="KW-0677">Repeat</keyword>
<evidence type="ECO:0000256" key="8">
    <source>
        <dbReference type="PROSITE-ProRule" id="PRU00282"/>
    </source>
</evidence>
<reference evidence="11 12" key="1">
    <citation type="submission" date="2019-07" db="EMBL/GenBank/DDBJ databases">
        <authorList>
            <person name="Jastrzebski P J."/>
            <person name="Paukszto L."/>
            <person name="Jastrzebski P J."/>
        </authorList>
    </citation>
    <scope>NUCLEOTIDE SEQUENCE [LARGE SCALE GENOMIC DNA]</scope>
    <source>
        <strain evidence="11 12">WMS-il1</strain>
    </source>
</reference>
<dbReference type="Proteomes" id="UP000321570">
    <property type="component" value="Unassembled WGS sequence"/>
</dbReference>
<dbReference type="InterPro" id="IPR018108">
    <property type="entry name" value="MCP_transmembrane"/>
</dbReference>
<dbReference type="EMBL" id="CABIJS010000577">
    <property type="protein sequence ID" value="VUZ53816.1"/>
    <property type="molecule type" value="Genomic_DNA"/>
</dbReference>
<sequence>FDSVGLWNKERGVQAYAGATAGLCVDVVLYPIDTLKTRLQSASGNIFTSCGKLKLFAGLPMVLLGSAPASAVFFYFYEVAKEVSQKNGLPMWASSMIGTTTADITSMVLWVPCENVKQSAQSRPFDSLRSIFRSYVLHEGWIGLYRGYVSTIVRDLPCALIQFPIWEALKGFFARRNHHRLLDQHLQGGVAPHSFPPPSAANLTGFQFALCGFLSGAIAGSVTTPLDVAKTRIMLAERDSVLSSGRISTALKLVYNETGVLGWFAGILPRVGLMSLGGGIFLGLYDITKSFLVPTPDNSNTKPKP</sequence>
<evidence type="ECO:0000256" key="9">
    <source>
        <dbReference type="RuleBase" id="RU000488"/>
    </source>
</evidence>
<gene>
    <name evidence="11" type="ORF">WMSIL1_LOCUS12081</name>
</gene>
<evidence type="ECO:0000256" key="6">
    <source>
        <dbReference type="ARBA" id="ARBA00022989"/>
    </source>
</evidence>
<dbReference type="PROSITE" id="PS50920">
    <property type="entry name" value="SOLCAR"/>
    <property type="match status" value="3"/>
</dbReference>
<keyword evidence="7 8" id="KW-0472">Membrane</keyword>
<feature type="repeat" description="Solcar" evidence="8">
    <location>
        <begin position="9"/>
        <end position="83"/>
    </location>
</feature>
<name>A0A564Z309_HYMDI</name>
<protein>
    <recommendedName>
        <fullName evidence="13">S-adenosylmethionine mitochondrial carrier protein</fullName>
    </recommendedName>
</protein>
<feature type="transmembrane region" description="Helical" evidence="10">
    <location>
        <begin position="53"/>
        <end position="77"/>
    </location>
</feature>
<evidence type="ECO:0000256" key="5">
    <source>
        <dbReference type="ARBA" id="ARBA00022737"/>
    </source>
</evidence>
<evidence type="ECO:0000256" key="2">
    <source>
        <dbReference type="ARBA" id="ARBA00006375"/>
    </source>
</evidence>
<keyword evidence="12" id="KW-1185">Reference proteome</keyword>
<dbReference type="PANTHER" id="PTHR45667">
    <property type="entry name" value="S-ADENOSYLMETHIONINE MITOCHONDRIAL CARRIER PROTEIN"/>
    <property type="match status" value="1"/>
</dbReference>
<organism evidence="11 12">
    <name type="scientific">Hymenolepis diminuta</name>
    <name type="common">Rat tapeworm</name>
    <dbReference type="NCBI Taxonomy" id="6216"/>
    <lineage>
        <taxon>Eukaryota</taxon>
        <taxon>Metazoa</taxon>
        <taxon>Spiralia</taxon>
        <taxon>Lophotrochozoa</taxon>
        <taxon>Platyhelminthes</taxon>
        <taxon>Cestoda</taxon>
        <taxon>Eucestoda</taxon>
        <taxon>Cyclophyllidea</taxon>
        <taxon>Hymenolepididae</taxon>
        <taxon>Hymenolepis</taxon>
    </lineage>
</organism>
<evidence type="ECO:0000256" key="10">
    <source>
        <dbReference type="SAM" id="Phobius"/>
    </source>
</evidence>
<keyword evidence="3 9" id="KW-0813">Transport</keyword>
<evidence type="ECO:0000256" key="7">
    <source>
        <dbReference type="ARBA" id="ARBA00023136"/>
    </source>
</evidence>
<evidence type="ECO:0008006" key="13">
    <source>
        <dbReference type="Google" id="ProtNLM"/>
    </source>
</evidence>
<dbReference type="SUPFAM" id="SSF103506">
    <property type="entry name" value="Mitochondrial carrier"/>
    <property type="match status" value="1"/>
</dbReference>
<evidence type="ECO:0000313" key="12">
    <source>
        <dbReference type="Proteomes" id="UP000321570"/>
    </source>
</evidence>
<evidence type="ECO:0000256" key="4">
    <source>
        <dbReference type="ARBA" id="ARBA00022692"/>
    </source>
</evidence>
<feature type="transmembrane region" description="Helical" evidence="10">
    <location>
        <begin position="13"/>
        <end position="32"/>
    </location>
</feature>
<evidence type="ECO:0000256" key="1">
    <source>
        <dbReference type="ARBA" id="ARBA00004141"/>
    </source>
</evidence>
<comment type="subcellular location">
    <subcellularLocation>
        <location evidence="1">Membrane</location>
        <topology evidence="1">Multi-pass membrane protein</topology>
    </subcellularLocation>
</comment>
<dbReference type="Pfam" id="PF00153">
    <property type="entry name" value="Mito_carr"/>
    <property type="match status" value="3"/>
</dbReference>
<keyword evidence="4 8" id="KW-0812">Transmembrane</keyword>
<proteinExistence type="inferred from homology"/>